<keyword evidence="3" id="KW-0378">Hydrolase</keyword>
<evidence type="ECO:0000256" key="1">
    <source>
        <dbReference type="ARBA" id="ARBA00011063"/>
    </source>
</evidence>
<dbReference type="GO" id="GO:0004725">
    <property type="term" value="F:protein tyrosine phosphatase activity"/>
    <property type="evidence" value="ECO:0007669"/>
    <property type="project" value="UniProtKB-EC"/>
</dbReference>
<dbReference type="PRINTS" id="PR00719">
    <property type="entry name" value="LMWPTPASE"/>
</dbReference>
<feature type="domain" description="Phosphotyrosine protein phosphatase I" evidence="7">
    <location>
        <begin position="3"/>
        <end position="140"/>
    </location>
</feature>
<dbReference type="EC" id="3.1.3.48" evidence="2"/>
<gene>
    <name evidence="8" type="ORF">N5923_15095</name>
</gene>
<keyword evidence="9" id="KW-1185">Reference proteome</keyword>
<evidence type="ECO:0000256" key="2">
    <source>
        <dbReference type="ARBA" id="ARBA00013064"/>
    </source>
</evidence>
<feature type="active site" evidence="6">
    <location>
        <position position="15"/>
    </location>
</feature>
<comment type="caution">
    <text evidence="8">The sequence shown here is derived from an EMBL/GenBank/DDBJ whole genome shotgun (WGS) entry which is preliminary data.</text>
</comment>
<evidence type="ECO:0000256" key="3">
    <source>
        <dbReference type="ARBA" id="ARBA00022801"/>
    </source>
</evidence>
<sequence length="142" mass="15935">MFDSILIVCVGNICRSPTAERLLKQYAPDKVITSAGISAMVGHSADKRATEVASKHQLSLDGHIARQLKPELCHNSDLILVMERNHIDAVCQVSSQVRGKVMLFGHWLSKEIPDPYRKSEEYFQSVYLLLDQSAQKWAQALN</sequence>
<dbReference type="AlphaFoldDB" id="A0A9J6PKI1"/>
<dbReference type="Gene3D" id="3.40.50.2300">
    <property type="match status" value="1"/>
</dbReference>
<dbReference type="InterPro" id="IPR023485">
    <property type="entry name" value="Ptyr_pPase"/>
</dbReference>
<keyword evidence="4" id="KW-0904">Protein phosphatase</keyword>
<dbReference type="SUPFAM" id="SSF52788">
    <property type="entry name" value="Phosphotyrosine protein phosphatases I"/>
    <property type="match status" value="1"/>
</dbReference>
<dbReference type="Proteomes" id="UP001064262">
    <property type="component" value="Unassembled WGS sequence"/>
</dbReference>
<reference evidence="8" key="1">
    <citation type="submission" date="2022-09" db="EMBL/GenBank/DDBJ databases">
        <title>Winslowiella arboricola sp. nov., isolated from bleeding cankers on broadleaf hosts.</title>
        <authorList>
            <person name="Brady C."/>
            <person name="Kaur S."/>
            <person name="Crampton B."/>
            <person name="Maddock D."/>
            <person name="Arnold D."/>
            <person name="Denman S."/>
        </authorList>
    </citation>
    <scope>NUCLEOTIDE SEQUENCE</scope>
    <source>
        <strain evidence="8">BAC 15a-03b</strain>
    </source>
</reference>
<dbReference type="InterPro" id="IPR036196">
    <property type="entry name" value="Ptyr_pPase_sf"/>
</dbReference>
<proteinExistence type="inferred from homology"/>
<dbReference type="CDD" id="cd16343">
    <property type="entry name" value="LMWPTP"/>
    <property type="match status" value="1"/>
</dbReference>
<evidence type="ECO:0000256" key="6">
    <source>
        <dbReference type="PIRSR" id="PIRSR617867-1"/>
    </source>
</evidence>
<dbReference type="RefSeq" id="WP_026111593.1">
    <property type="nucleotide sequence ID" value="NZ_JAODIL010000078.1"/>
</dbReference>
<name>A0A9J6PKI1_9GAMM</name>
<feature type="active site" description="Proton donor" evidence="6">
    <location>
        <position position="114"/>
    </location>
</feature>
<evidence type="ECO:0000313" key="9">
    <source>
        <dbReference type="Proteomes" id="UP001064262"/>
    </source>
</evidence>
<evidence type="ECO:0000313" key="8">
    <source>
        <dbReference type="EMBL" id="MCU5778817.1"/>
    </source>
</evidence>
<dbReference type="SMART" id="SM00226">
    <property type="entry name" value="LMWPc"/>
    <property type="match status" value="1"/>
</dbReference>
<dbReference type="InterPro" id="IPR017867">
    <property type="entry name" value="Tyr_phospatase_low_mol_wt"/>
</dbReference>
<evidence type="ECO:0000256" key="5">
    <source>
        <dbReference type="ARBA" id="ARBA00051722"/>
    </source>
</evidence>
<dbReference type="InterPro" id="IPR050438">
    <property type="entry name" value="LMW_PTPase"/>
</dbReference>
<organism evidence="8 9">
    <name type="scientific">Winslowiella arboricola</name>
    <dbReference type="NCBI Taxonomy" id="2978220"/>
    <lineage>
        <taxon>Bacteria</taxon>
        <taxon>Pseudomonadati</taxon>
        <taxon>Pseudomonadota</taxon>
        <taxon>Gammaproteobacteria</taxon>
        <taxon>Enterobacterales</taxon>
        <taxon>Erwiniaceae</taxon>
        <taxon>Winslowiella</taxon>
    </lineage>
</organism>
<dbReference type="EMBL" id="JAODIM010000042">
    <property type="protein sequence ID" value="MCU5778817.1"/>
    <property type="molecule type" value="Genomic_DNA"/>
</dbReference>
<dbReference type="Pfam" id="PF01451">
    <property type="entry name" value="LMWPc"/>
    <property type="match status" value="1"/>
</dbReference>
<protein>
    <recommendedName>
        <fullName evidence="2">protein-tyrosine-phosphatase</fullName>
        <ecNumber evidence="2">3.1.3.48</ecNumber>
    </recommendedName>
</protein>
<comment type="catalytic activity">
    <reaction evidence="5">
        <text>O-phospho-L-tyrosyl-[protein] + H2O = L-tyrosyl-[protein] + phosphate</text>
        <dbReference type="Rhea" id="RHEA:10684"/>
        <dbReference type="Rhea" id="RHEA-COMP:10136"/>
        <dbReference type="Rhea" id="RHEA-COMP:20101"/>
        <dbReference type="ChEBI" id="CHEBI:15377"/>
        <dbReference type="ChEBI" id="CHEBI:43474"/>
        <dbReference type="ChEBI" id="CHEBI:46858"/>
        <dbReference type="ChEBI" id="CHEBI:61978"/>
        <dbReference type="EC" id="3.1.3.48"/>
    </reaction>
</comment>
<accession>A0A9J6PKI1</accession>
<feature type="active site" description="Nucleophile" evidence="6">
    <location>
        <position position="9"/>
    </location>
</feature>
<dbReference type="PANTHER" id="PTHR11717:SF31">
    <property type="entry name" value="LOW MOLECULAR WEIGHT PROTEIN-TYROSINE-PHOSPHATASE ETP-RELATED"/>
    <property type="match status" value="1"/>
</dbReference>
<evidence type="ECO:0000259" key="7">
    <source>
        <dbReference type="SMART" id="SM00226"/>
    </source>
</evidence>
<comment type="similarity">
    <text evidence="1">Belongs to the low molecular weight phosphotyrosine protein phosphatase family.</text>
</comment>
<dbReference type="PANTHER" id="PTHR11717">
    <property type="entry name" value="LOW MOLECULAR WEIGHT PROTEIN TYROSINE PHOSPHATASE"/>
    <property type="match status" value="1"/>
</dbReference>
<dbReference type="FunFam" id="3.40.50.2300:FF:000041">
    <property type="entry name" value="Low molecular weight protein-tyrosine-phosphatase"/>
    <property type="match status" value="1"/>
</dbReference>
<evidence type="ECO:0000256" key="4">
    <source>
        <dbReference type="ARBA" id="ARBA00022912"/>
    </source>
</evidence>